<dbReference type="PANTHER" id="PTHR30514:SF1">
    <property type="entry name" value="HTH-TYPE TRANSCRIPTIONAL REGULATOR HEXR-RELATED"/>
    <property type="match status" value="1"/>
</dbReference>
<dbReference type="InterPro" id="IPR047640">
    <property type="entry name" value="RpiR-like"/>
</dbReference>
<protein>
    <submittedName>
        <fullName evidence="2">RpiR family transcriptional regulator</fullName>
    </submittedName>
</protein>
<reference evidence="2 3" key="1">
    <citation type="submission" date="2019-11" db="EMBL/GenBank/DDBJ databases">
        <title>Draft Genome Sequence of Plant Growth-Promoting Rhizosphere-Associated Bacteria.</title>
        <authorList>
            <person name="Vasilyev I.Y."/>
            <person name="Radchenko V."/>
            <person name="Ilnitskaya E.V."/>
        </authorList>
    </citation>
    <scope>NUCLEOTIDE SEQUENCE [LARGE SCALE GENOMIC DNA]</scope>
    <source>
        <strain evidence="2 3">VRA_1sq_f</strain>
    </source>
</reference>
<dbReference type="SUPFAM" id="SSF46689">
    <property type="entry name" value="Homeodomain-like"/>
    <property type="match status" value="1"/>
</dbReference>
<dbReference type="GO" id="GO:0003700">
    <property type="term" value="F:DNA-binding transcription factor activity"/>
    <property type="evidence" value="ECO:0007669"/>
    <property type="project" value="InterPro"/>
</dbReference>
<feature type="non-terminal residue" evidence="2">
    <location>
        <position position="51"/>
    </location>
</feature>
<evidence type="ECO:0000259" key="1">
    <source>
        <dbReference type="PROSITE" id="PS51071"/>
    </source>
</evidence>
<sequence>MNLLNNIEAIFSTLSRQERKVALKVLQNPQEVQSMNITKLAKKAGVSNATI</sequence>
<dbReference type="PROSITE" id="PS51071">
    <property type="entry name" value="HTH_RPIR"/>
    <property type="match status" value="1"/>
</dbReference>
<dbReference type="GO" id="GO:0003677">
    <property type="term" value="F:DNA binding"/>
    <property type="evidence" value="ECO:0007669"/>
    <property type="project" value="InterPro"/>
</dbReference>
<comment type="caution">
    <text evidence="2">The sequence shown here is derived from an EMBL/GenBank/DDBJ whole genome shotgun (WGS) entry which is preliminary data.</text>
</comment>
<dbReference type="Gene3D" id="1.10.10.10">
    <property type="entry name" value="Winged helix-like DNA-binding domain superfamily/Winged helix DNA-binding domain"/>
    <property type="match status" value="1"/>
</dbReference>
<dbReference type="AlphaFoldDB" id="A0A6A8LRR8"/>
<dbReference type="InterPro" id="IPR009057">
    <property type="entry name" value="Homeodomain-like_sf"/>
</dbReference>
<evidence type="ECO:0000313" key="3">
    <source>
        <dbReference type="Proteomes" id="UP000437575"/>
    </source>
</evidence>
<name>A0A6A8LRR8_9LACO</name>
<dbReference type="InterPro" id="IPR036388">
    <property type="entry name" value="WH-like_DNA-bd_sf"/>
</dbReference>
<proteinExistence type="predicted"/>
<gene>
    <name evidence="2" type="ORF">GKC34_10405</name>
</gene>
<dbReference type="Proteomes" id="UP000437575">
    <property type="component" value="Unassembled WGS sequence"/>
</dbReference>
<feature type="domain" description="HTH rpiR-type" evidence="1">
    <location>
        <begin position="1"/>
        <end position="51"/>
    </location>
</feature>
<dbReference type="GO" id="GO:0097367">
    <property type="term" value="F:carbohydrate derivative binding"/>
    <property type="evidence" value="ECO:0007669"/>
    <property type="project" value="InterPro"/>
</dbReference>
<dbReference type="Pfam" id="PF01418">
    <property type="entry name" value="HTH_6"/>
    <property type="match status" value="1"/>
</dbReference>
<dbReference type="EMBL" id="WKKZ01000669">
    <property type="protein sequence ID" value="MSE06176.1"/>
    <property type="molecule type" value="Genomic_DNA"/>
</dbReference>
<dbReference type="PANTHER" id="PTHR30514">
    <property type="entry name" value="GLUCOKINASE"/>
    <property type="match status" value="1"/>
</dbReference>
<dbReference type="InterPro" id="IPR000281">
    <property type="entry name" value="HTH_RpiR"/>
</dbReference>
<organism evidence="2 3">
    <name type="scientific">Ligilactobacillus salivarius</name>
    <dbReference type="NCBI Taxonomy" id="1624"/>
    <lineage>
        <taxon>Bacteria</taxon>
        <taxon>Bacillati</taxon>
        <taxon>Bacillota</taxon>
        <taxon>Bacilli</taxon>
        <taxon>Lactobacillales</taxon>
        <taxon>Lactobacillaceae</taxon>
        <taxon>Ligilactobacillus</taxon>
    </lineage>
</organism>
<evidence type="ECO:0000313" key="2">
    <source>
        <dbReference type="EMBL" id="MSE06176.1"/>
    </source>
</evidence>
<accession>A0A6A8LRR8</accession>